<evidence type="ECO:0000256" key="2">
    <source>
        <dbReference type="SAM" id="Phobius"/>
    </source>
</evidence>
<evidence type="ECO:0000256" key="1">
    <source>
        <dbReference type="SAM" id="MobiDB-lite"/>
    </source>
</evidence>
<feature type="compositionally biased region" description="Polar residues" evidence="1">
    <location>
        <begin position="587"/>
        <end position="607"/>
    </location>
</feature>
<feature type="compositionally biased region" description="Polar residues" evidence="1">
    <location>
        <begin position="674"/>
        <end position="683"/>
    </location>
</feature>
<proteinExistence type="predicted"/>
<dbReference type="AlphaFoldDB" id="A0AAV9NYV3"/>
<keyword evidence="4" id="KW-1185">Reference proteome</keyword>
<feature type="transmembrane region" description="Helical" evidence="2">
    <location>
        <begin position="839"/>
        <end position="858"/>
    </location>
</feature>
<accession>A0AAV9NYV3</accession>
<feature type="compositionally biased region" description="Polar residues" evidence="1">
    <location>
        <begin position="12"/>
        <end position="26"/>
    </location>
</feature>
<feature type="region of interest" description="Disordered" evidence="1">
    <location>
        <begin position="265"/>
        <end position="347"/>
    </location>
</feature>
<feature type="region of interest" description="Disordered" evidence="1">
    <location>
        <begin position="364"/>
        <end position="395"/>
    </location>
</feature>
<protein>
    <recommendedName>
        <fullName evidence="5">Serine-rich protein</fullName>
    </recommendedName>
</protein>
<feature type="compositionally biased region" description="Low complexity" evidence="1">
    <location>
        <begin position="164"/>
        <end position="174"/>
    </location>
</feature>
<gene>
    <name evidence="3" type="ORF">LTR77_010540</name>
</gene>
<feature type="region of interest" description="Disordered" evidence="1">
    <location>
        <begin position="150"/>
        <end position="181"/>
    </location>
</feature>
<feature type="compositionally biased region" description="Polar residues" evidence="1">
    <location>
        <begin position="282"/>
        <end position="296"/>
    </location>
</feature>
<organism evidence="3 4">
    <name type="scientific">Saxophila tyrrhenica</name>
    <dbReference type="NCBI Taxonomy" id="1690608"/>
    <lineage>
        <taxon>Eukaryota</taxon>
        <taxon>Fungi</taxon>
        <taxon>Dikarya</taxon>
        <taxon>Ascomycota</taxon>
        <taxon>Pezizomycotina</taxon>
        <taxon>Dothideomycetes</taxon>
        <taxon>Dothideomycetidae</taxon>
        <taxon>Mycosphaerellales</taxon>
        <taxon>Extremaceae</taxon>
        <taxon>Saxophila</taxon>
    </lineage>
</organism>
<dbReference type="RefSeq" id="XP_064654033.1">
    <property type="nucleotide sequence ID" value="XM_064807758.1"/>
</dbReference>
<feature type="region of interest" description="Disordered" evidence="1">
    <location>
        <begin position="1"/>
        <end position="57"/>
    </location>
</feature>
<feature type="compositionally biased region" description="Polar residues" evidence="1">
    <location>
        <begin position="364"/>
        <end position="378"/>
    </location>
</feature>
<feature type="compositionally biased region" description="Polar residues" evidence="1">
    <location>
        <begin position="304"/>
        <end position="330"/>
    </location>
</feature>
<feature type="region of interest" description="Disordered" evidence="1">
    <location>
        <begin position="636"/>
        <end position="789"/>
    </location>
</feature>
<feature type="compositionally biased region" description="Basic residues" evidence="1">
    <location>
        <begin position="702"/>
        <end position="711"/>
    </location>
</feature>
<feature type="region of interest" description="Disordered" evidence="1">
    <location>
        <begin position="473"/>
        <end position="607"/>
    </location>
</feature>
<name>A0AAV9NYV3_9PEZI</name>
<feature type="compositionally biased region" description="Basic and acidic residues" evidence="1">
    <location>
        <begin position="644"/>
        <end position="653"/>
    </location>
</feature>
<feature type="compositionally biased region" description="Basic residues" evidence="1">
    <location>
        <begin position="763"/>
        <end position="775"/>
    </location>
</feature>
<feature type="region of interest" description="Disordered" evidence="1">
    <location>
        <begin position="70"/>
        <end position="126"/>
    </location>
</feature>
<feature type="compositionally biased region" description="Polar residues" evidence="1">
    <location>
        <begin position="654"/>
        <end position="666"/>
    </location>
</feature>
<feature type="transmembrane region" description="Helical" evidence="2">
    <location>
        <begin position="917"/>
        <end position="936"/>
    </location>
</feature>
<sequence>MFLDPDPKRAKQQANRNSGFFSSQKPIESPRDLRATARRKAQPLGERSKSQINELPSWRDAAISTVRLVKHSPPQSAQVHSDAEEGQTLGNEDDVQGRDVSVVKPASASDAGFPAKSVSDVDASANEVQKLEQPDTHSLLHTTPIHAQLATHGVPKKEWHRRSTSTGNYSTSSTLKGTEESLLLRRSDIRLSQGTTLRGTPTPTEEELRQRIDADDSLHSLQTLHEASPERSTLRVVAASEDNGSSVDDLSHSDSSASAIIQVFASPTPSPERRPAAPYRESSWQTLSRASPQTVYITRRNSDTRTPTQQPSQESVAQSKSTNPPVSSPNYVAFSSPARPRSGTYPLHHTYSFESIQSRLQNNNTATRPQTGRSLATASSWASLRPSSSHDTLPPLQVPKKRLRHKQGSLSLNAATSGSFTSGYGMDEDIDTLPYPREQFSSHLSTIASESERTDSRQLSHFSLGSGVLTGDDSSSIPLSGTWPRRRGSAPISSSFMSDAPRMSSEEEQEPGDMTLGIFREGSAKPQPLQPRAGAVPGERRYDGPLPPLPPIPRSRDSEENVDMLGELQRPQLREKRSGYSLRHRSNSTPSRSHSRHLSQISRSDTDRWSQASSLFPTWAKNFYGNGAALMSPSKVSLAAPGTPRRDNSHARNDSQWTERSITSRLGTGYTDLDNPSPTSSHFLPSIFRPRTRGRKDTDHSSKKRKSKRLARPSNSISRPASQPDSLQIFSAPLPPPADADVLPSGHPKYGSLKDASPDPQHHQHRPLPRKYSKQKHWDSMQFPRPMTKDRLSDFNTRLETPPHLERTKRSSYRLSTWRAPSFVESLDTLVRKRGNRQILLFALGFVCPLLWMVGAVLPVPERPAEDDGEVGLASVGASEEDLAAAMMKHEAGDGERRWREEKVWRKARWWRGLNRVMSVVGVLVIGAVVSTIVILRERGR</sequence>
<evidence type="ECO:0008006" key="5">
    <source>
        <dbReference type="Google" id="ProtNLM"/>
    </source>
</evidence>
<evidence type="ECO:0000313" key="4">
    <source>
        <dbReference type="Proteomes" id="UP001337655"/>
    </source>
</evidence>
<feature type="compositionally biased region" description="Polar residues" evidence="1">
    <location>
        <begin position="713"/>
        <end position="729"/>
    </location>
</feature>
<feature type="compositionally biased region" description="Low complexity" evidence="1">
    <location>
        <begin position="379"/>
        <end position="389"/>
    </location>
</feature>
<keyword evidence="2" id="KW-0472">Membrane</keyword>
<dbReference type="GeneID" id="89931866"/>
<dbReference type="Proteomes" id="UP001337655">
    <property type="component" value="Unassembled WGS sequence"/>
</dbReference>
<comment type="caution">
    <text evidence="3">The sequence shown here is derived from an EMBL/GenBank/DDBJ whole genome shotgun (WGS) entry which is preliminary data.</text>
</comment>
<reference evidence="3 4" key="1">
    <citation type="submission" date="2023-08" db="EMBL/GenBank/DDBJ databases">
        <title>Black Yeasts Isolated from many extreme environments.</title>
        <authorList>
            <person name="Coleine C."/>
            <person name="Stajich J.E."/>
            <person name="Selbmann L."/>
        </authorList>
    </citation>
    <scope>NUCLEOTIDE SEQUENCE [LARGE SCALE GENOMIC DNA]</scope>
    <source>
        <strain evidence="3 4">CCFEE 5935</strain>
    </source>
</reference>
<keyword evidence="2" id="KW-0812">Transmembrane</keyword>
<dbReference type="EMBL" id="JAVRRT010000024">
    <property type="protein sequence ID" value="KAK5163591.1"/>
    <property type="molecule type" value="Genomic_DNA"/>
</dbReference>
<evidence type="ECO:0000313" key="3">
    <source>
        <dbReference type="EMBL" id="KAK5163591.1"/>
    </source>
</evidence>
<keyword evidence="2" id="KW-1133">Transmembrane helix</keyword>